<dbReference type="STRING" id="1192034.CAP_4755"/>
<dbReference type="AlphaFoldDB" id="A0A017T4T2"/>
<sequence length="323" mass="33346">MIKLVRSALVALALLGAAAPGCSKDPEVTAENITDQGSITEQHDSGAIVWTVKPDGQVMALLKGPDGKPLAQGVTGTLTVKPKEGAPVTAALVPVEKAGGVISAKLPPLEGDLTEMSYTLVDGGKPIQGTLFVPKGGTQELIDSAKAADEAKLDGKKGPNGGVLQVVGEDTLELVADEKSGAVRVYLLDDNLAVAKPGDRKLKIKLALNGDGAEVVELAPNPEGVYFEGKLNAKLKPKKITVVVVDGDVVHTAICGHHPGQVIVIGVGAPVIAIFINTVKWHVHGAPVVVVNQPGPVIVIKGKGKGKGKGKWFKKKGGIHVHF</sequence>
<dbReference type="Proteomes" id="UP000019678">
    <property type="component" value="Unassembled WGS sequence"/>
</dbReference>
<dbReference type="OrthoDB" id="5505756at2"/>
<feature type="signal peptide" evidence="1">
    <location>
        <begin position="1"/>
        <end position="23"/>
    </location>
</feature>
<name>A0A017T4T2_9BACT</name>
<keyword evidence="3" id="KW-1185">Reference proteome</keyword>
<protein>
    <recommendedName>
        <fullName evidence="4">Lipoprotein</fullName>
    </recommendedName>
</protein>
<dbReference type="EMBL" id="ASRX01000037">
    <property type="protein sequence ID" value="EYF04278.1"/>
    <property type="molecule type" value="Genomic_DNA"/>
</dbReference>
<keyword evidence="1" id="KW-0732">Signal</keyword>
<evidence type="ECO:0008006" key="4">
    <source>
        <dbReference type="Google" id="ProtNLM"/>
    </source>
</evidence>
<gene>
    <name evidence="2" type="ORF">CAP_4755</name>
</gene>
<reference evidence="2 3" key="1">
    <citation type="submission" date="2013-05" db="EMBL/GenBank/DDBJ databases">
        <title>Genome assembly of Chondromyces apiculatus DSM 436.</title>
        <authorList>
            <person name="Sharma G."/>
            <person name="Khatri I."/>
            <person name="Kaur C."/>
            <person name="Mayilraj S."/>
            <person name="Subramanian S."/>
        </authorList>
    </citation>
    <scope>NUCLEOTIDE SEQUENCE [LARGE SCALE GENOMIC DNA]</scope>
    <source>
        <strain evidence="2 3">DSM 436</strain>
    </source>
</reference>
<evidence type="ECO:0000256" key="1">
    <source>
        <dbReference type="SAM" id="SignalP"/>
    </source>
</evidence>
<evidence type="ECO:0000313" key="3">
    <source>
        <dbReference type="Proteomes" id="UP000019678"/>
    </source>
</evidence>
<evidence type="ECO:0000313" key="2">
    <source>
        <dbReference type="EMBL" id="EYF04278.1"/>
    </source>
</evidence>
<organism evidence="2 3">
    <name type="scientific">Chondromyces apiculatus DSM 436</name>
    <dbReference type="NCBI Taxonomy" id="1192034"/>
    <lineage>
        <taxon>Bacteria</taxon>
        <taxon>Pseudomonadati</taxon>
        <taxon>Myxococcota</taxon>
        <taxon>Polyangia</taxon>
        <taxon>Polyangiales</taxon>
        <taxon>Polyangiaceae</taxon>
        <taxon>Chondromyces</taxon>
    </lineage>
</organism>
<comment type="caution">
    <text evidence="2">The sequence shown here is derived from an EMBL/GenBank/DDBJ whole genome shotgun (WGS) entry which is preliminary data.</text>
</comment>
<feature type="chain" id="PRO_5001496610" description="Lipoprotein" evidence="1">
    <location>
        <begin position="24"/>
        <end position="323"/>
    </location>
</feature>
<dbReference type="RefSeq" id="WP_044244623.1">
    <property type="nucleotide sequence ID" value="NZ_ASRX01000037.1"/>
</dbReference>
<proteinExistence type="predicted"/>
<accession>A0A017T4T2</accession>